<evidence type="ECO:0000256" key="3">
    <source>
        <dbReference type="ARBA" id="ARBA00023180"/>
    </source>
</evidence>
<sequence length="422" mass="48417">MFLRVGSTLIGIDPIDESVYPFPVSMENYTQNVRIKSFQNFDNIDAPESIAIYQDRMVTGSGDGHIYEIKPIDRDNYEFIPLVKVIDDGLKKIKIASANRTQTNQRRFSRPLGIKFDSKGNLLVTEPWYGIIRIKNIFIKPQSELIFDIDQTEQLDGGRSKMIDDLAFEEKSNDSYIIYMTDSSSRFDLEHLLALLGSSDFTGRLIRYDTETKKLDSLMNNIHFPNGIEISADNSFLLFSEFQTRTVWKYHLKGVKTGVAEKILTNLPAEVDNIRLNRAKNGQTFWLGMMKPRIQGKQTLHDLFNRWPSIRLGLFIITNSIANLIDWINSFLSISYLNELAIYFRALKFAKVVLNEFFHGGMLLEIDANSNIVTSVYDFDDTNLNFASEVAEIESDSDSERTLLLGSFMRSTIRKLIITRDN</sequence>
<comment type="similarity">
    <text evidence="1">Belongs to the strictosidine synthase family.</text>
</comment>
<dbReference type="Proteomes" id="UP000616769">
    <property type="component" value="Unassembled WGS sequence"/>
</dbReference>
<reference evidence="5 6" key="1">
    <citation type="journal article" date="2015" name="Parasit. Vectors">
        <title>Draft genome of the scabies mite.</title>
        <authorList>
            <person name="Rider S.D.Jr."/>
            <person name="Morgan M.S."/>
            <person name="Arlian L.G."/>
        </authorList>
    </citation>
    <scope>NUCLEOTIDE SEQUENCE [LARGE SCALE GENOMIC DNA]</scope>
    <source>
        <strain evidence="5">Arlian Lab</strain>
    </source>
</reference>
<dbReference type="GO" id="GO:0016787">
    <property type="term" value="F:hydrolase activity"/>
    <property type="evidence" value="ECO:0007669"/>
    <property type="project" value="TreeGrafter"/>
</dbReference>
<dbReference type="Gene3D" id="2.120.10.30">
    <property type="entry name" value="TolB, C-terminal domain"/>
    <property type="match status" value="1"/>
</dbReference>
<evidence type="ECO:0000256" key="2">
    <source>
        <dbReference type="ARBA" id="ARBA00022553"/>
    </source>
</evidence>
<evidence type="ECO:0000313" key="6">
    <source>
        <dbReference type="Proteomes" id="UP000616769"/>
    </source>
</evidence>
<dbReference type="PANTHER" id="PTHR10426:SF88">
    <property type="entry name" value="ADIPOCYTE PLASMA MEMBRANE-ASSOCIATED PROTEIN HEMOMUCIN-RELATED"/>
    <property type="match status" value="1"/>
</dbReference>
<dbReference type="OrthoDB" id="5307922at2759"/>
<protein>
    <submittedName>
        <fullName evidence="5">Adipocyte plasma membrane-associated protein-like protein 3</fullName>
    </submittedName>
</protein>
<evidence type="ECO:0000256" key="1">
    <source>
        <dbReference type="ARBA" id="ARBA00009191"/>
    </source>
</evidence>
<dbReference type="VEuPathDB" id="VectorBase:SSCA007520"/>
<proteinExistence type="inferred from homology"/>
<gene>
    <name evidence="5" type="ORF">QR98_0090670</name>
</gene>
<keyword evidence="2" id="KW-0597">Phosphoprotein</keyword>
<organism evidence="5 6">
    <name type="scientific">Sarcoptes scabiei</name>
    <name type="common">Itch mite</name>
    <name type="synonym">Acarus scabiei</name>
    <dbReference type="NCBI Taxonomy" id="52283"/>
    <lineage>
        <taxon>Eukaryota</taxon>
        <taxon>Metazoa</taxon>
        <taxon>Ecdysozoa</taxon>
        <taxon>Arthropoda</taxon>
        <taxon>Chelicerata</taxon>
        <taxon>Arachnida</taxon>
        <taxon>Acari</taxon>
        <taxon>Acariformes</taxon>
        <taxon>Sarcoptiformes</taxon>
        <taxon>Astigmata</taxon>
        <taxon>Psoroptidia</taxon>
        <taxon>Sarcoptoidea</taxon>
        <taxon>Sarcoptidae</taxon>
        <taxon>Sarcoptinae</taxon>
        <taxon>Sarcoptes</taxon>
    </lineage>
</organism>
<dbReference type="AlphaFoldDB" id="A0A132AHN5"/>
<evidence type="ECO:0000259" key="4">
    <source>
        <dbReference type="Pfam" id="PF03088"/>
    </source>
</evidence>
<dbReference type="InterPro" id="IPR018119">
    <property type="entry name" value="Strictosidine_synth_cons-reg"/>
</dbReference>
<evidence type="ECO:0000313" key="5">
    <source>
        <dbReference type="EMBL" id="KPM10511.1"/>
    </source>
</evidence>
<dbReference type="EMBL" id="JXLN01015273">
    <property type="protein sequence ID" value="KPM10511.1"/>
    <property type="molecule type" value="Genomic_DNA"/>
</dbReference>
<name>A0A132AHN5_SARSC</name>
<dbReference type="GO" id="GO:0012505">
    <property type="term" value="C:endomembrane system"/>
    <property type="evidence" value="ECO:0007669"/>
    <property type="project" value="TreeGrafter"/>
</dbReference>
<accession>A0A132AHN5</accession>
<feature type="domain" description="Strictosidine synthase conserved region" evidence="4">
    <location>
        <begin position="177"/>
        <end position="254"/>
    </location>
</feature>
<dbReference type="InterPro" id="IPR011042">
    <property type="entry name" value="6-blade_b-propeller_TolB-like"/>
</dbReference>
<dbReference type="Pfam" id="PF03088">
    <property type="entry name" value="Str_synth"/>
    <property type="match status" value="1"/>
</dbReference>
<keyword evidence="3" id="KW-0325">Glycoprotein</keyword>
<dbReference type="PANTHER" id="PTHR10426">
    <property type="entry name" value="STRICTOSIDINE SYNTHASE-RELATED"/>
    <property type="match status" value="1"/>
</dbReference>
<comment type="caution">
    <text evidence="5">The sequence shown here is derived from an EMBL/GenBank/DDBJ whole genome shotgun (WGS) entry which is preliminary data.</text>
</comment>
<dbReference type="SUPFAM" id="SSF63829">
    <property type="entry name" value="Calcium-dependent phosphotriesterase"/>
    <property type="match status" value="1"/>
</dbReference>